<dbReference type="Pfam" id="PF14905">
    <property type="entry name" value="OMP_b-brl_3"/>
    <property type="match status" value="1"/>
</dbReference>
<sequence length="801" mass="91648">MKKLLLLGMVMLMSVQLYAQRSLSGTIIDESNEEALPFASVSIFDASEKLVTGGASNEKGVFIFQDLEKGNYVVKITCIGYQPTQKNILLGELNEHYDLGKIELIADTKMLDGVTVAGQRAISSENLEQKSFNMDDLLAQSGGSVLDAMKNMPGVAIDADGKLFLRGSDKVIVLINGKQSALTGFGQQKGLDNLPASNIEKIEVIHNPSSKYDAAGMAGIVNIIYKESKEKGFNGSVGLTYGLGALTQRKSDLPTDLGSYQFTPKYIPSLDLNYRSKKVNWFLQSEVLSQEKLPNNEFTTRHYEDGRVTRSQVPENRQQIHYIVKGGANIDLDDKNRLTVSGVYDWENHQDTAQVAYLNKGGERYRYTNWMEDEITGFMNFGLNWEHQFDQPGHELTVDGQYTKGWEDETYYINDSSAVRQGRDVTNILAIEHTIATQVDYTKPLASGRLELGLKGQWRWLPVEYTVDRGHESVIYPDLGEWSDWGENIYATYMNWVMEKTKFSMEMGLRAEYTEVFYKIDPANKYYDEDDAYDYFRIFPNIRMSYNLGNDQKFSAFLNSRVDRPGEQELRVFPKSDDQELLKMGNPYLRPQFTTAVELSYRKGWSSGSLVLATFHKWIEDPFMRVYTEDTENEKYDVMFKSYANTGSATNTGFEWGVEQKVGSFWKMNANMNIYRNHIHAFTGMLRFPYEHEFTVEDRVDLTWDMKIGNTFILPRNFTFQLSGLYVAPKNIAQGRMLSRSSVDFGLSKKVMEGKGEWTLSMTDVFNQYGIRQEIYSDGFTVNYENFYETQVVRLGFKYKF</sequence>
<keyword evidence="2" id="KW-0472">Membrane</keyword>
<feature type="chain" id="PRO_5046103143" evidence="4">
    <location>
        <begin position="20"/>
        <end position="801"/>
    </location>
</feature>
<keyword evidence="8" id="KW-1185">Reference proteome</keyword>
<dbReference type="Pfam" id="PF07715">
    <property type="entry name" value="Plug"/>
    <property type="match status" value="1"/>
</dbReference>
<evidence type="ECO:0000313" key="8">
    <source>
        <dbReference type="Proteomes" id="UP001354989"/>
    </source>
</evidence>
<feature type="domain" description="TonB-dependent receptor plug" evidence="5">
    <location>
        <begin position="131"/>
        <end position="220"/>
    </location>
</feature>
<dbReference type="InterPro" id="IPR012910">
    <property type="entry name" value="Plug_dom"/>
</dbReference>
<keyword evidence="3" id="KW-0998">Cell outer membrane</keyword>
<proteinExistence type="predicted"/>
<evidence type="ECO:0000256" key="1">
    <source>
        <dbReference type="ARBA" id="ARBA00004442"/>
    </source>
</evidence>
<evidence type="ECO:0000256" key="4">
    <source>
        <dbReference type="SAM" id="SignalP"/>
    </source>
</evidence>
<evidence type="ECO:0000259" key="5">
    <source>
        <dbReference type="Pfam" id="PF07715"/>
    </source>
</evidence>
<dbReference type="SUPFAM" id="SSF49478">
    <property type="entry name" value="Cna protein B-type domain"/>
    <property type="match status" value="1"/>
</dbReference>
<reference evidence="7 8" key="1">
    <citation type="submission" date="2021-12" db="EMBL/GenBank/DDBJ databases">
        <title>Genome sequencing of bacteria with rrn-lacking chromosome and rrn-plasmid.</title>
        <authorList>
            <person name="Anda M."/>
            <person name="Iwasaki W."/>
        </authorList>
    </citation>
    <scope>NUCLEOTIDE SEQUENCE [LARGE SCALE GENOMIC DNA]</scope>
    <source>
        <strain evidence="7 8">NBRC 101262</strain>
    </source>
</reference>
<dbReference type="InterPro" id="IPR036942">
    <property type="entry name" value="Beta-barrel_TonB_sf"/>
</dbReference>
<protein>
    <submittedName>
        <fullName evidence="7">TonB-dependent receptor</fullName>
    </submittedName>
</protein>
<keyword evidence="7" id="KW-0675">Receptor</keyword>
<evidence type="ECO:0000313" key="7">
    <source>
        <dbReference type="EMBL" id="BDC98483.1"/>
    </source>
</evidence>
<dbReference type="PANTHER" id="PTHR40980">
    <property type="entry name" value="PLUG DOMAIN-CONTAINING PROTEIN"/>
    <property type="match status" value="1"/>
</dbReference>
<dbReference type="Gene3D" id="2.60.40.1120">
    <property type="entry name" value="Carboxypeptidase-like, regulatory domain"/>
    <property type="match status" value="1"/>
</dbReference>
<dbReference type="Proteomes" id="UP001354989">
    <property type="component" value="Chromosome"/>
</dbReference>
<dbReference type="Gene3D" id="2.170.130.10">
    <property type="entry name" value="TonB-dependent receptor, plug domain"/>
    <property type="match status" value="1"/>
</dbReference>
<comment type="subcellular location">
    <subcellularLocation>
        <location evidence="1">Cell outer membrane</location>
    </subcellularLocation>
</comment>
<organism evidence="7 8">
    <name type="scientific">Persicobacter psychrovividus</name>
    <dbReference type="NCBI Taxonomy" id="387638"/>
    <lineage>
        <taxon>Bacteria</taxon>
        <taxon>Pseudomonadati</taxon>
        <taxon>Bacteroidota</taxon>
        <taxon>Cytophagia</taxon>
        <taxon>Cytophagales</taxon>
        <taxon>Persicobacteraceae</taxon>
        <taxon>Persicobacter</taxon>
    </lineage>
</organism>
<dbReference type="PANTHER" id="PTHR40980:SF4">
    <property type="entry name" value="TONB-DEPENDENT RECEPTOR-LIKE BETA-BARREL DOMAIN-CONTAINING PROTEIN"/>
    <property type="match status" value="1"/>
</dbReference>
<dbReference type="RefSeq" id="WP_338397695.1">
    <property type="nucleotide sequence ID" value="NZ_AP025292.1"/>
</dbReference>
<name>A0ABN6LAR4_9BACT</name>
<keyword evidence="4" id="KW-0732">Signal</keyword>
<gene>
    <name evidence="7" type="ORF">PEPS_07640</name>
</gene>
<dbReference type="InterPro" id="IPR041700">
    <property type="entry name" value="OMP_b-brl_3"/>
</dbReference>
<feature type="domain" description="Outer membrane protein beta-barrel" evidence="6">
    <location>
        <begin position="387"/>
        <end position="799"/>
    </location>
</feature>
<feature type="signal peptide" evidence="4">
    <location>
        <begin position="1"/>
        <end position="19"/>
    </location>
</feature>
<dbReference type="SUPFAM" id="SSF56935">
    <property type="entry name" value="Porins"/>
    <property type="match status" value="1"/>
</dbReference>
<dbReference type="EMBL" id="AP025292">
    <property type="protein sequence ID" value="BDC98483.1"/>
    <property type="molecule type" value="Genomic_DNA"/>
</dbReference>
<accession>A0ABN6LAR4</accession>
<evidence type="ECO:0000256" key="2">
    <source>
        <dbReference type="ARBA" id="ARBA00023136"/>
    </source>
</evidence>
<dbReference type="Gene3D" id="2.40.170.20">
    <property type="entry name" value="TonB-dependent receptor, beta-barrel domain"/>
    <property type="match status" value="1"/>
</dbReference>
<evidence type="ECO:0000256" key="3">
    <source>
        <dbReference type="ARBA" id="ARBA00023237"/>
    </source>
</evidence>
<evidence type="ECO:0000259" key="6">
    <source>
        <dbReference type="Pfam" id="PF14905"/>
    </source>
</evidence>
<dbReference type="Pfam" id="PF13715">
    <property type="entry name" value="CarbopepD_reg_2"/>
    <property type="match status" value="1"/>
</dbReference>
<dbReference type="InterPro" id="IPR037066">
    <property type="entry name" value="Plug_dom_sf"/>
</dbReference>